<dbReference type="Pfam" id="PF13472">
    <property type="entry name" value="Lipase_GDSL_2"/>
    <property type="match status" value="1"/>
</dbReference>
<dbReference type="RefSeq" id="WP_199567748.1">
    <property type="nucleotide sequence ID" value="NZ_JAENBP010000004.1"/>
</dbReference>
<name>A0A934P9Z5_9STRE</name>
<gene>
    <name evidence="2" type="ORF">JHK64_04180</name>
</gene>
<comment type="caution">
    <text evidence="2">The sequence shown here is derived from an EMBL/GenBank/DDBJ whole genome shotgun (WGS) entry which is preliminary data.</text>
</comment>
<protein>
    <submittedName>
        <fullName evidence="2">Esterase</fullName>
    </submittedName>
</protein>
<organism evidence="2 3">
    <name type="scientific">Streptococcus zalophi</name>
    <dbReference type="NCBI Taxonomy" id="640031"/>
    <lineage>
        <taxon>Bacteria</taxon>
        <taxon>Bacillati</taxon>
        <taxon>Bacillota</taxon>
        <taxon>Bacilli</taxon>
        <taxon>Lactobacillales</taxon>
        <taxon>Streptococcaceae</taxon>
        <taxon>Streptococcus</taxon>
    </lineage>
</organism>
<accession>A0A934P9Z5</accession>
<dbReference type="PANTHER" id="PTHR14209:SF19">
    <property type="entry name" value="ISOAMYL ACETATE-HYDROLYZING ESTERASE 1 HOMOLOG"/>
    <property type="match status" value="1"/>
</dbReference>
<dbReference type="InterPro" id="IPR036514">
    <property type="entry name" value="SGNH_hydro_sf"/>
</dbReference>
<keyword evidence="3" id="KW-1185">Reference proteome</keyword>
<dbReference type="EMBL" id="JAENBP010000004">
    <property type="protein sequence ID" value="MBJ8349827.1"/>
    <property type="molecule type" value="Genomic_DNA"/>
</dbReference>
<evidence type="ECO:0000259" key="1">
    <source>
        <dbReference type="Pfam" id="PF13472"/>
    </source>
</evidence>
<dbReference type="InterPro" id="IPR045136">
    <property type="entry name" value="Iah1-like"/>
</dbReference>
<dbReference type="SUPFAM" id="SSF52266">
    <property type="entry name" value="SGNH hydrolase"/>
    <property type="match status" value="1"/>
</dbReference>
<sequence length="193" mass="21889">MRKTKKIHLIGDSLFARNEGYDKPAIETFLLKKDPQLIIYNSSVAGDATKDVLNRMSAILSVERCDQVIILIGTNDLALNKQVPLPEFQENLLKIIMSLKEKYPANQITFLSPSPVDEEKQHYRNNRLIENYAKIIMTVSQKEECHFVNLYQLFLEAANQTSLSQLLEGSLDDGLHFGSSGYSLLADMILEQL</sequence>
<dbReference type="InterPro" id="IPR013830">
    <property type="entry name" value="SGNH_hydro"/>
</dbReference>
<dbReference type="Gene3D" id="3.40.50.1110">
    <property type="entry name" value="SGNH hydrolase"/>
    <property type="match status" value="1"/>
</dbReference>
<dbReference type="PANTHER" id="PTHR14209">
    <property type="entry name" value="ISOAMYL ACETATE-HYDROLYZING ESTERASE 1"/>
    <property type="match status" value="1"/>
</dbReference>
<dbReference type="Proteomes" id="UP000644875">
    <property type="component" value="Unassembled WGS sequence"/>
</dbReference>
<evidence type="ECO:0000313" key="3">
    <source>
        <dbReference type="Proteomes" id="UP000644875"/>
    </source>
</evidence>
<reference evidence="2 3" key="1">
    <citation type="journal article" date="2021" name="Int. J. Syst. Evol. Microbiol.">
        <title>Streptococcus vicugnae sp. nov., isolated from faeces of alpacas (Vicugna pacos) and cattle (Bos taurus), Streptococcus zalophi sp. nov., and Streptococcus pacificus sp. nov., isolated from respiratory tract of California sea lions (Zalophus californianus).</title>
        <authorList>
            <person name="Volokhov D.V."/>
            <person name="Zagorodnyaya T.A."/>
            <person name="Shen Z."/>
            <person name="Blom J."/>
            <person name="Furtak V.A."/>
            <person name="Eisenberg T."/>
            <person name="Fan P."/>
            <person name="Jeong K.C."/>
            <person name="Gao Y."/>
            <person name="Zhang S."/>
            <person name="Amselle M."/>
        </authorList>
    </citation>
    <scope>NUCLEOTIDE SEQUENCE [LARGE SCALE GENOMIC DNA]</scope>
    <source>
        <strain evidence="3">CSL7508-lung</strain>
    </source>
</reference>
<proteinExistence type="predicted"/>
<evidence type="ECO:0000313" key="2">
    <source>
        <dbReference type="EMBL" id="MBJ8349827.1"/>
    </source>
</evidence>
<feature type="domain" description="SGNH hydrolase-type esterase" evidence="1">
    <location>
        <begin position="9"/>
        <end position="183"/>
    </location>
</feature>
<dbReference type="AlphaFoldDB" id="A0A934P9Z5"/>